<dbReference type="Proteomes" id="UP000569903">
    <property type="component" value="Unassembled WGS sequence"/>
</dbReference>
<organism evidence="2 3">
    <name type="scientific">Listeria newyorkensis</name>
    <dbReference type="NCBI Taxonomy" id="1497681"/>
    <lineage>
        <taxon>Bacteria</taxon>
        <taxon>Bacillati</taxon>
        <taxon>Bacillota</taxon>
        <taxon>Bacilli</taxon>
        <taxon>Bacillales</taxon>
        <taxon>Listeriaceae</taxon>
        <taxon>Listeria</taxon>
    </lineage>
</organism>
<dbReference type="EMBL" id="JAARQN010000026">
    <property type="protein sequence ID" value="MBC1459333.1"/>
    <property type="molecule type" value="Genomic_DNA"/>
</dbReference>
<reference evidence="2 3" key="1">
    <citation type="submission" date="2020-03" db="EMBL/GenBank/DDBJ databases">
        <title>Soil Listeria distribution.</title>
        <authorList>
            <person name="Liao J."/>
            <person name="Wiedmann M."/>
        </authorList>
    </citation>
    <scope>NUCLEOTIDE SEQUENCE [LARGE SCALE GENOMIC DNA]</scope>
    <source>
        <strain evidence="2 3">FSL L7-1614</strain>
    </source>
</reference>
<gene>
    <name evidence="2" type="ORF">HB850_16470</name>
</gene>
<evidence type="ECO:0000259" key="1">
    <source>
        <dbReference type="Pfam" id="PF12684"/>
    </source>
</evidence>
<feature type="domain" description="Putative exodeoxyribonuclease 8 PDDEXK-like" evidence="1">
    <location>
        <begin position="22"/>
        <end position="249"/>
    </location>
</feature>
<dbReference type="InterPro" id="IPR011604">
    <property type="entry name" value="PDDEXK-like_dom_sf"/>
</dbReference>
<comment type="caution">
    <text evidence="2">The sequence shown here is derived from an EMBL/GenBank/DDBJ whole genome shotgun (WGS) entry which is preliminary data.</text>
</comment>
<accession>A0A841Z3E2</accession>
<sequence length="265" mass="30717">MSQSQLTKDNYYSPEMNKEYMSVSQFKSFMSCEARTLAEISGTWAQEAKQAFLVGNYVHSAFESNEAHSEFVEANNVVIFKKNGSKYSDFETADRMIETVKNDQLSMFAMDGEKEVIIEADLYGAKWKAKIDVLNKDYSRFTDLKTTAELYKRFWSDKYNGWVSFIQAYDYVLQMAIYKQMIEQRYGGNFAPYIVAVTKQTPCDKAVIDFDPTRFDFEYLYVAEEMPRILKLKAGEVAPTRCNKCDYCRFSKVLNDTIEVGELLK</sequence>
<name>A0A841Z3E2_9LIST</name>
<dbReference type="Pfam" id="PF12684">
    <property type="entry name" value="DUF3799"/>
    <property type="match status" value="1"/>
</dbReference>
<evidence type="ECO:0000313" key="3">
    <source>
        <dbReference type="Proteomes" id="UP000569903"/>
    </source>
</evidence>
<dbReference type="RefSeq" id="WP_185390437.1">
    <property type="nucleotide sequence ID" value="NZ_JAARQN010000026.1"/>
</dbReference>
<dbReference type="Gene3D" id="3.90.320.10">
    <property type="match status" value="1"/>
</dbReference>
<protein>
    <recommendedName>
        <fullName evidence="1">Putative exodeoxyribonuclease 8 PDDEXK-like domain-containing protein</fullName>
    </recommendedName>
</protein>
<evidence type="ECO:0000313" key="2">
    <source>
        <dbReference type="EMBL" id="MBC1459333.1"/>
    </source>
</evidence>
<dbReference type="AlphaFoldDB" id="A0A841Z3E2"/>
<dbReference type="InterPro" id="IPR024432">
    <property type="entry name" value="Put_RecE_PDDEXK-like_dom"/>
</dbReference>
<proteinExistence type="predicted"/>